<evidence type="ECO:0000256" key="6">
    <source>
        <dbReference type="ARBA" id="ARBA00023163"/>
    </source>
</evidence>
<dbReference type="FunFam" id="1.25.40.10:FF:000403">
    <property type="entry name" value="General transcriptional repressor, putative"/>
    <property type="match status" value="1"/>
</dbReference>
<dbReference type="PANTHER" id="PTHR14017">
    <property type="entry name" value="LYSINE-SPECIFIC DEMETHYLASE"/>
    <property type="match status" value="1"/>
</dbReference>
<feature type="repeat" description="TPR" evidence="9">
    <location>
        <begin position="85"/>
        <end position="118"/>
    </location>
</feature>
<dbReference type="PROSITE" id="PS50293">
    <property type="entry name" value="TPR_REGION"/>
    <property type="match status" value="1"/>
</dbReference>
<dbReference type="Pfam" id="PF00515">
    <property type="entry name" value="TPR_1"/>
    <property type="match status" value="1"/>
</dbReference>
<dbReference type="GO" id="GO:0010468">
    <property type="term" value="P:regulation of gene expression"/>
    <property type="evidence" value="ECO:0007669"/>
    <property type="project" value="TreeGrafter"/>
</dbReference>
<evidence type="ECO:0000256" key="1">
    <source>
        <dbReference type="ARBA" id="ARBA00004123"/>
    </source>
</evidence>
<comment type="caution">
    <text evidence="11">The sequence shown here is derived from an EMBL/GenBank/DDBJ whole genome shotgun (WGS) entry which is preliminary data.</text>
</comment>
<dbReference type="GO" id="GO:0031490">
    <property type="term" value="F:chromatin DNA binding"/>
    <property type="evidence" value="ECO:0007669"/>
    <property type="project" value="TreeGrafter"/>
</dbReference>
<feature type="compositionally biased region" description="Low complexity" evidence="10">
    <location>
        <begin position="987"/>
        <end position="996"/>
    </location>
</feature>
<keyword evidence="3" id="KW-0677">Repeat</keyword>
<feature type="compositionally biased region" description="Polar residues" evidence="10">
    <location>
        <begin position="740"/>
        <end position="750"/>
    </location>
</feature>
<feature type="compositionally biased region" description="Gly residues" evidence="10">
    <location>
        <begin position="868"/>
        <end position="885"/>
    </location>
</feature>
<keyword evidence="12" id="KW-1185">Reference proteome</keyword>
<evidence type="ECO:0000256" key="5">
    <source>
        <dbReference type="ARBA" id="ARBA00023015"/>
    </source>
</evidence>
<feature type="repeat" description="TPR" evidence="9">
    <location>
        <begin position="189"/>
        <end position="222"/>
    </location>
</feature>
<gene>
    <name evidence="11" type="primary">SSN6</name>
    <name evidence="11" type="ORF">KI688_003239</name>
</gene>
<dbReference type="InterPro" id="IPR013105">
    <property type="entry name" value="TPR_2"/>
</dbReference>
<dbReference type="Proteomes" id="UP000707451">
    <property type="component" value="Unassembled WGS sequence"/>
</dbReference>
<feature type="compositionally biased region" description="Basic and acidic residues" evidence="10">
    <location>
        <begin position="793"/>
        <end position="803"/>
    </location>
</feature>
<dbReference type="Gene3D" id="1.25.40.10">
    <property type="entry name" value="Tetratricopeptide repeat domain"/>
    <property type="match status" value="3"/>
</dbReference>
<feature type="compositionally biased region" description="Basic and acidic residues" evidence="10">
    <location>
        <begin position="886"/>
        <end position="906"/>
    </location>
</feature>
<feature type="compositionally biased region" description="Pro residues" evidence="10">
    <location>
        <begin position="8"/>
        <end position="38"/>
    </location>
</feature>
<dbReference type="Pfam" id="PF13432">
    <property type="entry name" value="TPR_16"/>
    <property type="match status" value="1"/>
</dbReference>
<feature type="compositionally biased region" description="Low complexity" evidence="10">
    <location>
        <begin position="544"/>
        <end position="561"/>
    </location>
</feature>
<dbReference type="GO" id="GO:0000978">
    <property type="term" value="F:RNA polymerase II cis-regulatory region sequence-specific DNA binding"/>
    <property type="evidence" value="ECO:0007669"/>
    <property type="project" value="TreeGrafter"/>
</dbReference>
<feature type="compositionally biased region" description="Pro residues" evidence="10">
    <location>
        <begin position="610"/>
        <end position="620"/>
    </location>
</feature>
<feature type="compositionally biased region" description="Basic and acidic residues" evidence="10">
    <location>
        <begin position="931"/>
        <end position="945"/>
    </location>
</feature>
<dbReference type="OrthoDB" id="418911at2759"/>
<feature type="compositionally biased region" description="Polar residues" evidence="10">
    <location>
        <begin position="997"/>
        <end position="1006"/>
    </location>
</feature>
<protein>
    <submittedName>
        <fullName evidence="11">Glucose repression mediator protein</fullName>
    </submittedName>
</protein>
<dbReference type="SUPFAM" id="SSF48452">
    <property type="entry name" value="TPR-like"/>
    <property type="match status" value="2"/>
</dbReference>
<proteinExistence type="inferred from homology"/>
<evidence type="ECO:0000256" key="4">
    <source>
        <dbReference type="ARBA" id="ARBA00022803"/>
    </source>
</evidence>
<evidence type="ECO:0000256" key="2">
    <source>
        <dbReference type="ARBA" id="ARBA00022491"/>
    </source>
</evidence>
<feature type="compositionally biased region" description="Acidic residues" evidence="10">
    <location>
        <begin position="1139"/>
        <end position="1150"/>
    </location>
</feature>
<evidence type="ECO:0000313" key="11">
    <source>
        <dbReference type="EMBL" id="KAG9064060.1"/>
    </source>
</evidence>
<dbReference type="GO" id="GO:0005634">
    <property type="term" value="C:nucleus"/>
    <property type="evidence" value="ECO:0007669"/>
    <property type="project" value="UniProtKB-SubCell"/>
</dbReference>
<evidence type="ECO:0000313" key="12">
    <source>
        <dbReference type="Proteomes" id="UP000707451"/>
    </source>
</evidence>
<dbReference type="PANTHER" id="PTHR14017:SF1">
    <property type="entry name" value="LD02225P"/>
    <property type="match status" value="1"/>
</dbReference>
<name>A0A9P8BQ69_9FUNG</name>
<feature type="repeat" description="TPR" evidence="9">
    <location>
        <begin position="119"/>
        <end position="152"/>
    </location>
</feature>
<dbReference type="SMART" id="SM00028">
    <property type="entry name" value="TPR"/>
    <property type="match status" value="10"/>
</dbReference>
<accession>A0A9P8BQ69</accession>
<feature type="compositionally biased region" description="Low complexity" evidence="10">
    <location>
        <begin position="1104"/>
        <end position="1137"/>
    </location>
</feature>
<sequence>MSANGPPAVGPPPPNPPHAPGNPMGPGPGPGGAPPGPANAPAGPAGGPAGAPGPGGAPPAQAPPPQQQQPPIISPAIQHLDAIDEQVWLQLGSLAESMGEHDRALNAYESALRHNYHSVAALTHIAELHRTRENFPKAADYFQRVLAIDGASGEAWGSLGHCYLMMDELQKAYNAYQNALHHLPNPKDSKLWYGIGILYDRYGSVEHAEEAFSAVMRMDPKSDKANEIYFRLGIIYKGQQKYPQSLECFRYILHAPPRPLTEADIWFQIGHVHEQQKEYTSAKDAYEHVLAENPNHAKVLQQLGWLYHQQQASFMDQDLAITFLTRSIESDNTDAQSWYLMGRCYMAQQNFSKAYEAYQQAVYRDSRNPTFWCSIGLLYFQINQFRDALDAYSKAIRINPNISEVWYDLGTLYEACNNQVQDAIDAYQRASDLDPENPHIKQRLDYLRQNNGGQGGGMPPPHPEGMNPSRYQSMDGANGQNAFGQGNTVAPQGPPTGMQGYSDRPYAPPVPLSMPPNSNGEHVGQHGRDLPLPGGHPEGPRDIQQQQQQQQHQQQQQQQQQPHGRRPESPSVHGNDERRPIIRGGDSGPPRPPTPAGGPQMMQGGDRPPHGGPIQPPPPRSMQGPPTHSPGPDGPYARSHSPANRNPIHGHGHDPHYPPQQQVQQPPYGHGPGGPVPTDIRRRDHGQDYERHGTPPTIKHEQPRIQHDRHRSENMPLQQGQGLDRDHPSNRPPLPRSYPSDPQQQRTSTPPVDGRQHPSGPSPHLQYPQHPPSNERPRSPASGGHYGPGGPVVDERSQQEGMHHGYRTNPPEANYDEVQVQGRAPRHPDSNGGESYYPGQQSPKPGPPMRDRDMSPPQQKPSRELPGPGQGQSQGQGQGQGQGYGHEGHRWAGERHSPSPARREQQDQDEIAASLVSLSGTGMPGPPPPRHVPESEDHEMEDVRDASAAPVSRSHSVSHGQPESDTRRQQHESLDNDIDDHHGDVTQQQQQQQQQQHMRLQSNDSGRGSVDPERKSSTSGPATSSTEPVAAPPSTSTSATPLPSSETESPLRSGLDGPQSIAGSTPPPPPASSASSAPASSPATTAPAPAASSAPSEAVARPETGSGDNAAGSGSTSGTPVPPSTTSSTSAPAAPATYNDEDAEMEEGEVREDGEL</sequence>
<feature type="compositionally biased region" description="Basic and acidic residues" evidence="10">
    <location>
        <begin position="679"/>
        <end position="713"/>
    </location>
</feature>
<feature type="repeat" description="TPR" evidence="9">
    <location>
        <begin position="153"/>
        <end position="186"/>
    </location>
</feature>
<comment type="similarity">
    <text evidence="8">Belongs to the CYC8/SSN6 family.</text>
</comment>
<feature type="compositionally biased region" description="Basic and acidic residues" evidence="10">
    <location>
        <begin position="962"/>
        <end position="984"/>
    </location>
</feature>
<feature type="region of interest" description="Disordered" evidence="10">
    <location>
        <begin position="448"/>
        <end position="1156"/>
    </location>
</feature>
<dbReference type="InterPro" id="IPR051630">
    <property type="entry name" value="Corepressor-Demethylase"/>
</dbReference>
<dbReference type="FunFam" id="1.25.40.10:FF:000078">
    <property type="entry name" value="Transcriptional corepressor Cyc8"/>
    <property type="match status" value="1"/>
</dbReference>
<feature type="region of interest" description="Disordered" evidence="10">
    <location>
        <begin position="1"/>
        <end position="72"/>
    </location>
</feature>
<keyword evidence="2" id="KW-0678">Repressor</keyword>
<feature type="repeat" description="TPR" evidence="9">
    <location>
        <begin position="369"/>
        <end position="402"/>
    </location>
</feature>
<dbReference type="GO" id="GO:0017053">
    <property type="term" value="C:transcription repressor complex"/>
    <property type="evidence" value="ECO:0007669"/>
    <property type="project" value="UniProtKB-ARBA"/>
</dbReference>
<feature type="repeat" description="TPR" evidence="9">
    <location>
        <begin position="263"/>
        <end position="296"/>
    </location>
</feature>
<evidence type="ECO:0000256" key="3">
    <source>
        <dbReference type="ARBA" id="ARBA00022737"/>
    </source>
</evidence>
<dbReference type="Pfam" id="PF07719">
    <property type="entry name" value="TPR_2"/>
    <property type="match status" value="2"/>
</dbReference>
<feature type="compositionally biased region" description="Low complexity" evidence="10">
    <location>
        <begin position="1072"/>
        <end position="1096"/>
    </location>
</feature>
<reference evidence="11" key="1">
    <citation type="submission" date="2021-06" db="EMBL/GenBank/DDBJ databases">
        <title>Genome Sequence of Mortierella hyaline Strain SCG-10, a Cold-Adapted, Nitrate-Reducing Fungus Isolated from Soil in Minnesota, USA.</title>
        <authorList>
            <person name="Aldossari N."/>
        </authorList>
    </citation>
    <scope>NUCLEOTIDE SEQUENCE</scope>
    <source>
        <strain evidence="11">SCG-10</strain>
    </source>
</reference>
<feature type="compositionally biased region" description="Low complexity" evidence="10">
    <location>
        <begin position="1021"/>
        <end position="1050"/>
    </location>
</feature>
<feature type="repeat" description="TPR" evidence="9">
    <location>
        <begin position="335"/>
        <end position="368"/>
    </location>
</feature>
<evidence type="ECO:0000256" key="7">
    <source>
        <dbReference type="ARBA" id="ARBA00023242"/>
    </source>
</evidence>
<keyword evidence="6" id="KW-0804">Transcription</keyword>
<keyword evidence="5" id="KW-0805">Transcription regulation</keyword>
<evidence type="ECO:0000256" key="9">
    <source>
        <dbReference type="PROSITE-ProRule" id="PRU00339"/>
    </source>
</evidence>
<evidence type="ECO:0000256" key="8">
    <source>
        <dbReference type="ARBA" id="ARBA00061082"/>
    </source>
</evidence>
<keyword evidence="7" id="KW-0539">Nucleus</keyword>
<keyword evidence="4 9" id="KW-0802">TPR repeat</keyword>
<comment type="subcellular location">
    <subcellularLocation>
        <location evidence="1">Nucleus</location>
    </subcellularLocation>
</comment>
<feature type="compositionally biased region" description="Low complexity" evidence="10">
    <location>
        <begin position="476"/>
        <end position="487"/>
    </location>
</feature>
<dbReference type="PROSITE" id="PS50005">
    <property type="entry name" value="TPR"/>
    <property type="match status" value="8"/>
</dbReference>
<feature type="repeat" description="TPR" evidence="9">
    <location>
        <begin position="226"/>
        <end position="259"/>
    </location>
</feature>
<dbReference type="InterPro" id="IPR019734">
    <property type="entry name" value="TPR_rpt"/>
</dbReference>
<feature type="compositionally biased region" description="Gly residues" evidence="10">
    <location>
        <begin position="44"/>
        <end position="54"/>
    </location>
</feature>
<evidence type="ECO:0000256" key="10">
    <source>
        <dbReference type="SAM" id="MobiDB-lite"/>
    </source>
</evidence>
<organism evidence="11 12">
    <name type="scientific">Linnemannia hyalina</name>
    <dbReference type="NCBI Taxonomy" id="64524"/>
    <lineage>
        <taxon>Eukaryota</taxon>
        <taxon>Fungi</taxon>
        <taxon>Fungi incertae sedis</taxon>
        <taxon>Mucoromycota</taxon>
        <taxon>Mortierellomycotina</taxon>
        <taxon>Mortierellomycetes</taxon>
        <taxon>Mortierellales</taxon>
        <taxon>Mortierellaceae</taxon>
        <taxon>Linnemannia</taxon>
    </lineage>
</organism>
<dbReference type="InterPro" id="IPR011990">
    <property type="entry name" value="TPR-like_helical_dom_sf"/>
</dbReference>
<dbReference type="AlphaFoldDB" id="A0A9P8BQ69"/>
<feature type="compositionally biased region" description="Low complexity" evidence="10">
    <location>
        <begin position="659"/>
        <end position="668"/>
    </location>
</feature>
<feature type="compositionally biased region" description="Pro residues" evidence="10">
    <location>
        <begin position="55"/>
        <end position="68"/>
    </location>
</feature>
<dbReference type="EMBL" id="JAHRHY010000014">
    <property type="protein sequence ID" value="KAG9064060.1"/>
    <property type="molecule type" value="Genomic_DNA"/>
</dbReference>